<proteinExistence type="predicted"/>
<dbReference type="Proteomes" id="UP000515514">
    <property type="component" value="Chromosome"/>
</dbReference>
<evidence type="ECO:0000256" key="4">
    <source>
        <dbReference type="ARBA" id="ARBA00022741"/>
    </source>
</evidence>
<dbReference type="GO" id="GO:0005886">
    <property type="term" value="C:plasma membrane"/>
    <property type="evidence" value="ECO:0007669"/>
    <property type="project" value="UniProtKB-SubCell"/>
</dbReference>
<organism evidence="10 11">
    <name type="scientific">Constantimarinum furrinae</name>
    <dbReference type="NCBI Taxonomy" id="2562285"/>
    <lineage>
        <taxon>Bacteria</taxon>
        <taxon>Pseudomonadati</taxon>
        <taxon>Bacteroidota</taxon>
        <taxon>Flavobacteriia</taxon>
        <taxon>Flavobacteriales</taxon>
        <taxon>Flavobacteriaceae</taxon>
        <taxon>Altibacter/Constantimarinum group</taxon>
        <taxon>Constantimarinum</taxon>
    </lineage>
</organism>
<evidence type="ECO:0000256" key="5">
    <source>
        <dbReference type="ARBA" id="ARBA00022989"/>
    </source>
</evidence>
<evidence type="ECO:0000259" key="9">
    <source>
        <dbReference type="Pfam" id="PF18967"/>
    </source>
</evidence>
<evidence type="ECO:0000256" key="8">
    <source>
        <dbReference type="SAM" id="Phobius"/>
    </source>
</evidence>
<keyword evidence="11" id="KW-1185">Reference proteome</keyword>
<keyword evidence="4" id="KW-0547">Nucleotide-binding</keyword>
<protein>
    <recommendedName>
        <fullName evidence="9">Pycsar effector protein domain-containing protein</fullName>
    </recommendedName>
</protein>
<evidence type="ECO:0000256" key="6">
    <source>
        <dbReference type="ARBA" id="ARBA00023118"/>
    </source>
</evidence>
<name>A0A7G8PTK4_9FLAO</name>
<dbReference type="Pfam" id="PF18967">
    <property type="entry name" value="PycTM"/>
    <property type="match status" value="1"/>
</dbReference>
<dbReference type="AlphaFoldDB" id="A0A7G8PTK4"/>
<dbReference type="RefSeq" id="WP_186991747.1">
    <property type="nucleotide sequence ID" value="NZ_CP052909.1"/>
</dbReference>
<dbReference type="GO" id="GO:0051607">
    <property type="term" value="P:defense response to virus"/>
    <property type="evidence" value="ECO:0007669"/>
    <property type="project" value="UniProtKB-KW"/>
</dbReference>
<dbReference type="InterPro" id="IPR043760">
    <property type="entry name" value="PycTM_dom"/>
</dbReference>
<feature type="domain" description="Pycsar effector protein" evidence="9">
    <location>
        <begin position="28"/>
        <end position="183"/>
    </location>
</feature>
<dbReference type="KEGG" id="alti:ALE3EI_1098"/>
<keyword evidence="5 8" id="KW-1133">Transmembrane helix</keyword>
<evidence type="ECO:0000256" key="3">
    <source>
        <dbReference type="ARBA" id="ARBA00022692"/>
    </source>
</evidence>
<sequence>MEHQEPLKTPEETIHAPDSHTADMVDHYWGSINYVTSLIKASELKAGLILSFYGILLNFIYKSFETLFSSPSNNIVLYVLIGLWFCCTATSIFYCVRCFIPKIEGKFDKNIFFFGDVITKFGNVKEFSNTFYAISRDEDQLFKQMGEQIFIISKIAAWKFKNVKRAIRLLGLGLFLLLTVVVYYSLTSI</sequence>
<keyword evidence="2" id="KW-1003">Cell membrane</keyword>
<evidence type="ECO:0000256" key="2">
    <source>
        <dbReference type="ARBA" id="ARBA00022475"/>
    </source>
</evidence>
<evidence type="ECO:0000313" key="11">
    <source>
        <dbReference type="Proteomes" id="UP000515514"/>
    </source>
</evidence>
<evidence type="ECO:0000256" key="1">
    <source>
        <dbReference type="ARBA" id="ARBA00004236"/>
    </source>
</evidence>
<keyword evidence="7 8" id="KW-0472">Membrane</keyword>
<feature type="transmembrane region" description="Helical" evidence="8">
    <location>
        <begin position="76"/>
        <end position="100"/>
    </location>
</feature>
<dbReference type="GO" id="GO:0000166">
    <property type="term" value="F:nucleotide binding"/>
    <property type="evidence" value="ECO:0007669"/>
    <property type="project" value="UniProtKB-KW"/>
</dbReference>
<evidence type="ECO:0000313" key="10">
    <source>
        <dbReference type="EMBL" id="QNJ97670.1"/>
    </source>
</evidence>
<evidence type="ECO:0000256" key="7">
    <source>
        <dbReference type="ARBA" id="ARBA00023136"/>
    </source>
</evidence>
<feature type="transmembrane region" description="Helical" evidence="8">
    <location>
        <begin position="46"/>
        <end position="64"/>
    </location>
</feature>
<comment type="subcellular location">
    <subcellularLocation>
        <location evidence="1">Cell membrane</location>
    </subcellularLocation>
</comment>
<keyword evidence="3 8" id="KW-0812">Transmembrane</keyword>
<keyword evidence="6" id="KW-0051">Antiviral defense</keyword>
<feature type="transmembrane region" description="Helical" evidence="8">
    <location>
        <begin position="166"/>
        <end position="186"/>
    </location>
</feature>
<accession>A0A7G8PTK4</accession>
<gene>
    <name evidence="10" type="ORF">ALE3EI_1098</name>
</gene>
<reference evidence="10 11" key="1">
    <citation type="submission" date="2020-04" db="EMBL/GenBank/DDBJ databases">
        <title>Genome sequence of Altibacter aquimarinus strain ALE3EI.</title>
        <authorList>
            <person name="Oh H.-M."/>
            <person name="Jang D."/>
        </authorList>
    </citation>
    <scope>NUCLEOTIDE SEQUENCE [LARGE SCALE GENOMIC DNA]</scope>
    <source>
        <strain evidence="10 11">ALE3EI</strain>
    </source>
</reference>
<dbReference type="EMBL" id="CP052909">
    <property type="protein sequence ID" value="QNJ97670.1"/>
    <property type="molecule type" value="Genomic_DNA"/>
</dbReference>